<dbReference type="FunFam" id="1.20.5.390:FF:000001">
    <property type="entry name" value="rho guanine nucleotide exchange factor 7 isoform X1"/>
    <property type="match status" value="1"/>
</dbReference>
<dbReference type="InterPro" id="IPR036925">
    <property type="entry name" value="TIF_IF2_dom3_sf"/>
</dbReference>
<dbReference type="InterPro" id="IPR009000">
    <property type="entry name" value="Transl_B-barrel_sf"/>
</dbReference>
<evidence type="ECO:0000259" key="24">
    <source>
        <dbReference type="PROSITE" id="PS51733"/>
    </source>
</evidence>
<dbReference type="Gene3D" id="3.40.50.300">
    <property type="entry name" value="P-loop containing nucleotide triphosphate hydrolases"/>
    <property type="match status" value="1"/>
</dbReference>
<dbReference type="Gene3D" id="2.30.30.40">
    <property type="entry name" value="SH3 Domains"/>
    <property type="match status" value="1"/>
</dbReference>
<evidence type="ECO:0000256" key="7">
    <source>
        <dbReference type="ARBA" id="ARBA00022490"/>
    </source>
</evidence>
<feature type="compositionally biased region" description="Basic and acidic residues" evidence="19">
    <location>
        <begin position="464"/>
        <end position="485"/>
    </location>
</feature>
<feature type="compositionally biased region" description="Basic residues" evidence="19">
    <location>
        <begin position="510"/>
        <end position="521"/>
    </location>
</feature>
<dbReference type="SUPFAM" id="SSF50729">
    <property type="entry name" value="PH domain-like"/>
    <property type="match status" value="1"/>
</dbReference>
<dbReference type="InterPro" id="IPR023115">
    <property type="entry name" value="TIF_IF2_dom3"/>
</dbReference>
<dbReference type="PRINTS" id="PR00315">
    <property type="entry name" value="ELONGATNFCT"/>
</dbReference>
<keyword evidence="7" id="KW-0963">Cytoplasm</keyword>
<feature type="compositionally biased region" description="Basic residues" evidence="19">
    <location>
        <begin position="2187"/>
        <end position="2198"/>
    </location>
</feature>
<keyword evidence="11" id="KW-0547">Nucleotide-binding</keyword>
<keyword evidence="12" id="KW-0378">Hydrolase</keyword>
<dbReference type="Gene3D" id="1.10.418.10">
    <property type="entry name" value="Calponin-like domain"/>
    <property type="match status" value="1"/>
</dbReference>
<feature type="compositionally biased region" description="Basic and acidic residues" evidence="19">
    <location>
        <begin position="939"/>
        <end position="949"/>
    </location>
</feature>
<dbReference type="PANTHER" id="PTHR46026">
    <property type="entry name" value="RHO-TYPE GUANINE NUCLEOTIDE EXCHANGE FACTOR, ISOFORM F"/>
    <property type="match status" value="1"/>
</dbReference>
<evidence type="ECO:0000256" key="11">
    <source>
        <dbReference type="ARBA" id="ARBA00022741"/>
    </source>
</evidence>
<dbReference type="FunFam" id="2.40.30.10:FF:000013">
    <property type="entry name" value="eukaryotic translation initiation factor 5B"/>
    <property type="match status" value="1"/>
</dbReference>
<dbReference type="PANTHER" id="PTHR46026:SF3">
    <property type="entry name" value="RHO GUANINE NUCLEOTIDE EXCHANGE FACTOR 7"/>
    <property type="match status" value="1"/>
</dbReference>
<dbReference type="Pfam" id="PF07653">
    <property type="entry name" value="SH3_2"/>
    <property type="match status" value="1"/>
</dbReference>
<comment type="similarity">
    <text evidence="3">Belongs to the TRAFAC class translation factor GTPase superfamily. Classic translation factor GTPase family. IF-2 subfamily.</text>
</comment>
<dbReference type="PRINTS" id="PR00452">
    <property type="entry name" value="SH3DOMAIN"/>
</dbReference>
<gene>
    <name evidence="25" type="ORF">Baya_1304</name>
</gene>
<comment type="subcellular location">
    <subcellularLocation>
        <location evidence="2">Cell projection</location>
        <location evidence="2">Lamellipodium</location>
    </subcellularLocation>
    <subcellularLocation>
        <location evidence="1">Cytoplasm</location>
    </subcellularLocation>
</comment>
<evidence type="ECO:0000256" key="15">
    <source>
        <dbReference type="ARBA" id="ARBA00023273"/>
    </source>
</evidence>
<dbReference type="CDD" id="cd03703">
    <property type="entry name" value="aeIF5B_II"/>
    <property type="match status" value="1"/>
</dbReference>
<dbReference type="EMBL" id="VCAZ01000004">
    <property type="protein sequence ID" value="TSK17924.1"/>
    <property type="molecule type" value="Genomic_DNA"/>
</dbReference>
<evidence type="ECO:0000256" key="8">
    <source>
        <dbReference type="ARBA" id="ARBA00022540"/>
    </source>
</evidence>
<feature type="compositionally biased region" description="Basic and acidic residues" evidence="19">
    <location>
        <begin position="777"/>
        <end position="791"/>
    </location>
</feature>
<evidence type="ECO:0000313" key="26">
    <source>
        <dbReference type="Proteomes" id="UP000319801"/>
    </source>
</evidence>
<evidence type="ECO:0000256" key="18">
    <source>
        <dbReference type="SAM" id="Coils"/>
    </source>
</evidence>
<feature type="compositionally biased region" description="Basic and acidic residues" evidence="19">
    <location>
        <begin position="668"/>
        <end position="677"/>
    </location>
</feature>
<dbReference type="FunFam" id="3.30.930.10:FF:000045">
    <property type="entry name" value="lipoyltransferase 1, mitochondrial"/>
    <property type="match status" value="1"/>
</dbReference>
<dbReference type="Pfam" id="PF11987">
    <property type="entry name" value="IF-2"/>
    <property type="match status" value="1"/>
</dbReference>
<dbReference type="Pfam" id="PF00621">
    <property type="entry name" value="RhoGEF"/>
    <property type="match status" value="1"/>
</dbReference>
<dbReference type="Gene3D" id="3.40.50.10050">
    <property type="entry name" value="Translation initiation factor IF- 2, domain 3"/>
    <property type="match status" value="1"/>
</dbReference>
<evidence type="ECO:0000256" key="1">
    <source>
        <dbReference type="ARBA" id="ARBA00004496"/>
    </source>
</evidence>
<dbReference type="InterPro" id="IPR000219">
    <property type="entry name" value="DH_dom"/>
</dbReference>
<evidence type="ECO:0000259" key="20">
    <source>
        <dbReference type="PROSITE" id="PS50002"/>
    </source>
</evidence>
<keyword evidence="14" id="KW-0342">GTP-binding</keyword>
<dbReference type="GO" id="GO:0005737">
    <property type="term" value="C:cytoplasm"/>
    <property type="evidence" value="ECO:0007669"/>
    <property type="project" value="UniProtKB-SubCell"/>
</dbReference>
<evidence type="ECO:0000256" key="14">
    <source>
        <dbReference type="ARBA" id="ARBA00023134"/>
    </source>
</evidence>
<dbReference type="CDD" id="cd00160">
    <property type="entry name" value="RhoGEF"/>
    <property type="match status" value="1"/>
</dbReference>
<feature type="domain" description="Tr-type G" evidence="23">
    <location>
        <begin position="970"/>
        <end position="1187"/>
    </location>
</feature>
<dbReference type="GO" id="GO:0030032">
    <property type="term" value="P:lamellipodium assembly"/>
    <property type="evidence" value="ECO:0007669"/>
    <property type="project" value="TreeGrafter"/>
</dbReference>
<dbReference type="FunFam" id="3.40.50.300:FF:000112">
    <property type="entry name" value="Eukaryotic translation initiation factor 5B"/>
    <property type="match status" value="1"/>
</dbReference>
<dbReference type="SUPFAM" id="SSF50044">
    <property type="entry name" value="SH3-domain"/>
    <property type="match status" value="1"/>
</dbReference>
<keyword evidence="13" id="KW-0648">Protein biosynthesis</keyword>
<dbReference type="GO" id="GO:0030027">
    <property type="term" value="C:lamellipodium"/>
    <property type="evidence" value="ECO:0007669"/>
    <property type="project" value="UniProtKB-SubCell"/>
</dbReference>
<dbReference type="PROSITE" id="PS50002">
    <property type="entry name" value="SH3"/>
    <property type="match status" value="1"/>
</dbReference>
<feature type="compositionally biased region" description="Basic and acidic residues" evidence="19">
    <location>
        <begin position="726"/>
        <end position="764"/>
    </location>
</feature>
<protein>
    <recommendedName>
        <fullName evidence="5">Eukaryotic translation initiation factor 5B</fullName>
        <ecNumber evidence="4">3.6.5.3</ecNumber>
    </recommendedName>
    <alternativeName>
        <fullName evidence="16">Translation initiation factor IF-2</fullName>
    </alternativeName>
</protein>
<name>A0A556TKT0_BAGYA</name>
<keyword evidence="26" id="KW-1185">Reference proteome</keyword>
<feature type="compositionally biased region" description="Acidic residues" evidence="19">
    <location>
        <begin position="542"/>
        <end position="551"/>
    </location>
</feature>
<dbReference type="InterPro" id="IPR005225">
    <property type="entry name" value="Small_GTP-bd"/>
</dbReference>
<dbReference type="PROSITE" id="PS51733">
    <property type="entry name" value="BPL_LPL_CATALYTIC"/>
    <property type="match status" value="1"/>
</dbReference>
<dbReference type="GO" id="GO:0005085">
    <property type="term" value="F:guanyl-nucleotide exchange factor activity"/>
    <property type="evidence" value="ECO:0007669"/>
    <property type="project" value="UniProtKB-KW"/>
</dbReference>
<keyword evidence="8" id="KW-0396">Initiation factor</keyword>
<dbReference type="GO" id="GO:0003924">
    <property type="term" value="F:GTPase activity"/>
    <property type="evidence" value="ECO:0007669"/>
    <property type="project" value="InterPro"/>
</dbReference>
<feature type="region of interest" description="Disordered" evidence="19">
    <location>
        <begin position="2187"/>
        <end position="2210"/>
    </location>
</feature>
<dbReference type="PROSITE" id="PS50003">
    <property type="entry name" value="PH_DOMAIN"/>
    <property type="match status" value="1"/>
</dbReference>
<evidence type="ECO:0000256" key="4">
    <source>
        <dbReference type="ARBA" id="ARBA00011986"/>
    </source>
</evidence>
<evidence type="ECO:0000259" key="23">
    <source>
        <dbReference type="PROSITE" id="PS51722"/>
    </source>
</evidence>
<dbReference type="InterPro" id="IPR011993">
    <property type="entry name" value="PH-like_dom_sf"/>
</dbReference>
<feature type="domain" description="PH" evidence="21">
    <location>
        <begin position="1993"/>
        <end position="2096"/>
    </location>
</feature>
<evidence type="ECO:0000256" key="10">
    <source>
        <dbReference type="ARBA" id="ARBA00022723"/>
    </source>
</evidence>
<dbReference type="InterPro" id="IPR046376">
    <property type="entry name" value="PH_Cool_Pix"/>
</dbReference>
<dbReference type="InterPro" id="IPR001452">
    <property type="entry name" value="SH3_domain"/>
</dbReference>
<evidence type="ECO:0000256" key="9">
    <source>
        <dbReference type="ARBA" id="ARBA00022658"/>
    </source>
</evidence>
<dbReference type="PROSITE" id="PS50010">
    <property type="entry name" value="DH_2"/>
    <property type="match status" value="1"/>
</dbReference>
<dbReference type="FunFam" id="1.20.900.10:FF:000016">
    <property type="entry name" value="Rho guanine nucleotide exchange factor 6"/>
    <property type="match status" value="1"/>
</dbReference>
<dbReference type="EC" id="3.6.5.3" evidence="4"/>
<dbReference type="FunFam" id="3.40.50.10050:FF:000002">
    <property type="entry name" value="Eukaryotic translation initiation factor 5B"/>
    <property type="match status" value="1"/>
</dbReference>
<keyword evidence="15" id="KW-0966">Cell projection</keyword>
<evidence type="ECO:0000256" key="3">
    <source>
        <dbReference type="ARBA" id="ARBA00007733"/>
    </source>
</evidence>
<dbReference type="FunFam" id="2.30.29.30:FF:000094">
    <property type="entry name" value="Rho guanine nucleotide exchange factor 7"/>
    <property type="match status" value="1"/>
</dbReference>
<dbReference type="CDD" id="cd16443">
    <property type="entry name" value="LplA"/>
    <property type="match status" value="1"/>
</dbReference>
<feature type="compositionally biased region" description="Basic and acidic residues" evidence="19">
    <location>
        <begin position="915"/>
        <end position="927"/>
    </location>
</feature>
<feature type="compositionally biased region" description="Acidic residues" evidence="19">
    <location>
        <begin position="841"/>
        <end position="854"/>
    </location>
</feature>
<dbReference type="SUPFAM" id="SSF48065">
    <property type="entry name" value="DBL homology domain (DH-domain)"/>
    <property type="match status" value="1"/>
</dbReference>
<dbReference type="CDD" id="cd01225">
    <property type="entry name" value="PH_Cool_Pix"/>
    <property type="match status" value="1"/>
</dbReference>
<organism evidence="25 26">
    <name type="scientific">Bagarius yarrelli</name>
    <name type="common">Goonch</name>
    <name type="synonym">Bagrus yarrelli</name>
    <dbReference type="NCBI Taxonomy" id="175774"/>
    <lineage>
        <taxon>Eukaryota</taxon>
        <taxon>Metazoa</taxon>
        <taxon>Chordata</taxon>
        <taxon>Craniata</taxon>
        <taxon>Vertebrata</taxon>
        <taxon>Euteleostomi</taxon>
        <taxon>Actinopterygii</taxon>
        <taxon>Neopterygii</taxon>
        <taxon>Teleostei</taxon>
        <taxon>Ostariophysi</taxon>
        <taxon>Siluriformes</taxon>
        <taxon>Sisoridae</taxon>
        <taxon>Sisorinae</taxon>
        <taxon>Bagarius</taxon>
    </lineage>
</organism>
<dbReference type="SUPFAM" id="SSF55681">
    <property type="entry name" value="Class II aaRS and biotin synthetases"/>
    <property type="match status" value="1"/>
</dbReference>
<proteinExistence type="inferred from homology"/>
<dbReference type="Gene3D" id="3.30.390.50">
    <property type="entry name" value="CO dehydrogenase flavoprotein, C-terminal domain"/>
    <property type="match status" value="1"/>
</dbReference>
<dbReference type="Pfam" id="PF16523">
    <property type="entry name" value="betaPIX_CC"/>
    <property type="match status" value="1"/>
</dbReference>
<dbReference type="InterPro" id="IPR001849">
    <property type="entry name" value="PH_domain"/>
</dbReference>
<dbReference type="NCBIfam" id="NF003078">
    <property type="entry name" value="PRK04004.1"/>
    <property type="match status" value="1"/>
</dbReference>
<feature type="compositionally biased region" description="Basic and acidic residues" evidence="19">
    <location>
        <begin position="432"/>
        <end position="442"/>
    </location>
</feature>
<feature type="coiled-coil region" evidence="18">
    <location>
        <begin position="2339"/>
        <end position="2380"/>
    </location>
</feature>
<dbReference type="InterPro" id="IPR036872">
    <property type="entry name" value="CH_dom_sf"/>
</dbReference>
<dbReference type="Gene3D" id="1.20.5.390">
    <property type="entry name" value="L1 transposable element, trimerization domain"/>
    <property type="match status" value="1"/>
</dbReference>
<dbReference type="Gene3D" id="3.30.930.10">
    <property type="entry name" value="Bira Bifunctional Protein, Domain 2"/>
    <property type="match status" value="1"/>
</dbReference>
<dbReference type="SUPFAM" id="SSF47576">
    <property type="entry name" value="Calponin-homology domain, CH-domain"/>
    <property type="match status" value="1"/>
</dbReference>
<dbReference type="SMART" id="SM00325">
    <property type="entry name" value="RhoGEF"/>
    <property type="match status" value="1"/>
</dbReference>
<feature type="compositionally biased region" description="Acidic residues" evidence="19">
    <location>
        <begin position="880"/>
        <end position="914"/>
    </location>
</feature>
<dbReference type="Gene3D" id="1.20.900.10">
    <property type="entry name" value="Dbl homology (DH) domain"/>
    <property type="match status" value="1"/>
</dbReference>
<feature type="region of interest" description="Disordered" evidence="19">
    <location>
        <begin position="2104"/>
        <end position="2127"/>
    </location>
</feature>
<dbReference type="InterPro" id="IPR035899">
    <property type="entry name" value="DBL_dom_sf"/>
</dbReference>
<dbReference type="OrthoDB" id="4928at2759"/>
<dbReference type="SUPFAM" id="SSF52540">
    <property type="entry name" value="P-loop containing nucleoside triphosphate hydrolases"/>
    <property type="match status" value="1"/>
</dbReference>
<dbReference type="GO" id="GO:0003743">
    <property type="term" value="F:translation initiation factor activity"/>
    <property type="evidence" value="ECO:0007669"/>
    <property type="project" value="UniProtKB-KW"/>
</dbReference>
<dbReference type="SMART" id="SM00233">
    <property type="entry name" value="PH"/>
    <property type="match status" value="1"/>
</dbReference>
<keyword evidence="9" id="KW-0344">Guanine-nucleotide releasing factor</keyword>
<feature type="compositionally biased region" description="Acidic residues" evidence="19">
    <location>
        <begin position="640"/>
        <end position="655"/>
    </location>
</feature>
<evidence type="ECO:0000256" key="17">
    <source>
        <dbReference type="PROSITE-ProRule" id="PRU00192"/>
    </source>
</evidence>
<evidence type="ECO:0000259" key="22">
    <source>
        <dbReference type="PROSITE" id="PS50010"/>
    </source>
</evidence>
<keyword evidence="10" id="KW-0479">Metal-binding</keyword>
<feature type="domain" description="SH3" evidence="20">
    <location>
        <begin position="1702"/>
        <end position="1763"/>
    </location>
</feature>
<sequence>MILATLPRLSFRTRDLNRLARHESTLNTCFVESGKKEFIVKSSSTDIFKNLSLEDWIYDHVDLQSRSILFLWRNAPAVVIGRHQNPWTECNVQLLRRTGIPVARRRSGGGTVYHDLGNINMTFFTSKKKYDRMRNLEIVIGAIKKLSPNLDVCATERFDILFNRCYKISGTAARLGRTSAYHHCTLLCSSDRSVLSSTLKSSCTGIKSNATPSVPSPVTNLSDHDPSLNPDSLMDAIVCRYNEEFDLDCPVLTIDPGSEVLLPGIHKMTSDLKNWDWVYGKTPKFHVCTSFIVEDHSIGLEIDVKNGVVESCFLDVPHDFLPADMVKELCSGLTGVRFCPNEFAVAVAAFIRTSSSQHVQNTHSLYENIVSVIAKDDGVDIDALAAEIEGAGAAKDQSKGKGKKKKGKKDDFDEDDILKELEELSLETQVGKAKEPVKKADSIEDTEAEPAATKADKKKAKKGKREDDEGEETKGEDNMENESRTKGKKALATPAAASAASESDDESQSRRKAKPIKKGGRKGMSDSEDNDEVGPVKKGGVSDEDQSDDDSQATLKQKKKAKAKAESDNDAEDDSSFKMKTAAQKKAEKKEREKKKKEEERAKMKAKKEKEEEAARKDVAKSAEKSATAPSTEVKKMTEVEELDAAEDQGDDEAEGDKKKKDKKKKKGEKEEKEKKKGPSKAAVKAMQEALARLKEEEERAKREEEEREKRLAELEAQRLEQERLEAERKEKKKQKDKERKERLKKEGKLLTKSQKEARARAEATLRALQAQGVEVPSKDSMPKKKPVYSDKRKKKPTAQTTEETSEVASPTSEVAEPIATAMEVTLSKKQPEAETKPDTADLDDWEAMASDEERELKKVHIEVKETAATQPAHKPPAPAEEENGSEEEDEDDEDDEEEDDEDESEEEEAEEEKEIQTAKKGGKEESSESSSESDSDDDRTKEEKMYDKAKRRIEKRRQENLKNINLEKLRAPVVCVLGHVDTGKTKILDKLRHTNVQDGEAGGITQQIGATNVPLETITEQTKMVKNFDRDNIKIPGMLIIDTPGHESFSNLRNRGSSLCDIAILVVDIMHGLEPQTLESINLLKEKKCPFIVALNKIDRLYDWKKSPDTDVVATLKKQKKNTKDEFDERAKAVILEFAQQGLNAALFYENKDPRTFVSLVPTSAHSGDGMGNLIALLVELTQTMLARRLAHCDELRAQVMEVKALPGMGTTIDVILINGRLREGETIIVPGVEGPIVTQIRGLLLPPPLKELRVKNQYEKHKEVDTAQGVKILGKDLEKTLAGLPLLVAHKDDEIPVLKDELIRELKQTLNAIKLEEKGVYVQASTLGSLEALLEFLRTSKVPYAGINIGPVHKKDVMKASTMLEHDPQYAVILAFDVKIERDSQEMADSLGVRIFSAEIIYHLFDAFTKYREDYKKQKQEEFKHIAVFPCKLRILPQFIFNSRDPIVMGVTVEAVRGHWCCDWYRGEPQASGLCAKKGQEICVKIEPIPGEAPKMFGRHFEAVDIIVSKITRQSIDALKNWFRDEMQKTHVCDHESGRADGHVAHRARRAGVAKKARVGSYDLSAEFAERRGGVVQTDRATASPLAPDGNTDSTAALSHKNFRKLRALLTGHMIFQEPKSDGECLSNIREFLKGCASYRVETFEADDLFQGRNFTKVLNSLVALNKATADTGSGIDSICVQHSSLRIKSFDSLNCQPPRRRSSKRVHSQYCSLQTNEDELCFNKGDLIQVTRQEDGGWWEGTLNGKTGWFPSNYVKELKGSDKPISPKPGILKSPPKAFETNAFTKTYYNLVIQNIVQTETEYGKELQTILSTYLRLLQPTERLTVSDIAYILGNLEEISSFQQTLVQSLEECTKIPESQHRLGSFFLSLMPQMKNLYVAYCSNHPSAVNVLTQHSEELGEFMESKGASSPGILTLTTNLSKPFMRLDKYPTLLKELERHMEDCHPDRPDIQKSLTAFKNLSAQCQEVRKRKELELQILTEPVRGWEGESIKTLGTVLYMSQVFMQNHGSEEKNERYLLLFPHVLLVLSASPRMSCFIYQGKLPLSGMAVNKSEEIRNAFELSGRGMIDRIHVICNYAQDLQEWVEHLHRQTKRTSSGISILKPCHTLPSHPPTPSRHSESRGAYHTLPHPTSHCTPHSTMMWGPLEPPKTQKPWSLSCLRPAPPLKASAALCYKDDLSKSPKSMKKLLHKRKERKPSDEEFSMRKSTAALEEDAQILKVIEAYCTSAKTRQTLNSTWQGTDLMHNHVLADIGQSRTDAAGYRASVLRLELSSDQSEDSDYDSIWTTYSYRMGSTSRSRKDSGLHMLFPEEEKIIVEEIKSNGQTVIEERSLVDTVYALRDEVQELKQDNKRMKSSLEEEQKARKELEKMIKRVLKNMNDPSWDETNL</sequence>
<evidence type="ECO:0000256" key="16">
    <source>
        <dbReference type="ARBA" id="ARBA00032478"/>
    </source>
</evidence>
<dbReference type="SMART" id="SM00326">
    <property type="entry name" value="SH3"/>
    <property type="match status" value="1"/>
</dbReference>
<feature type="region of interest" description="Disordered" evidence="19">
    <location>
        <begin position="428"/>
        <end position="711"/>
    </location>
</feature>
<dbReference type="SUPFAM" id="SSF50447">
    <property type="entry name" value="Translation proteins"/>
    <property type="match status" value="1"/>
</dbReference>
<dbReference type="Pfam" id="PF21948">
    <property type="entry name" value="LplA-B_cat"/>
    <property type="match status" value="1"/>
</dbReference>
<reference evidence="25 26" key="1">
    <citation type="journal article" date="2019" name="Genome Biol. Evol.">
        <title>Whole-Genome Sequencing of the Giant Devil Catfish, Bagarius yarrelli.</title>
        <authorList>
            <person name="Jiang W."/>
            <person name="Lv Y."/>
            <person name="Cheng L."/>
            <person name="Yang K."/>
            <person name="Chao B."/>
            <person name="Wang X."/>
            <person name="Li Y."/>
            <person name="Pan X."/>
            <person name="You X."/>
            <person name="Zhang Y."/>
            <person name="Yang J."/>
            <person name="Li J."/>
            <person name="Zhang X."/>
            <person name="Liu S."/>
            <person name="Sun C."/>
            <person name="Yang J."/>
            <person name="Shi Q."/>
        </authorList>
    </citation>
    <scope>NUCLEOTIDE SEQUENCE [LARGE SCALE GENOMIC DNA]</scope>
    <source>
        <strain evidence="25">JWS20170419001</strain>
        <tissue evidence="25">Muscle</tissue>
    </source>
</reference>
<dbReference type="InterPro" id="IPR000795">
    <property type="entry name" value="T_Tr_GTP-bd_dom"/>
</dbReference>
<evidence type="ECO:0000313" key="25">
    <source>
        <dbReference type="EMBL" id="TSK17924.1"/>
    </source>
</evidence>
<dbReference type="InterPro" id="IPR036028">
    <property type="entry name" value="SH3-like_dom_sf"/>
</dbReference>
<evidence type="ECO:0000259" key="21">
    <source>
        <dbReference type="PROSITE" id="PS50003"/>
    </source>
</evidence>
<dbReference type="Proteomes" id="UP000319801">
    <property type="component" value="Unassembled WGS sequence"/>
</dbReference>
<dbReference type="InterPro" id="IPR004143">
    <property type="entry name" value="BPL_LPL_catalytic"/>
</dbReference>
<dbReference type="GO" id="GO:0046872">
    <property type="term" value="F:metal ion binding"/>
    <property type="evidence" value="ECO:0007669"/>
    <property type="project" value="UniProtKB-KW"/>
</dbReference>
<feature type="compositionally biased region" description="Low complexity" evidence="19">
    <location>
        <begin position="680"/>
        <end position="691"/>
    </location>
</feature>
<evidence type="ECO:0000256" key="2">
    <source>
        <dbReference type="ARBA" id="ARBA00004510"/>
    </source>
</evidence>
<feature type="region of interest" description="Disordered" evidence="19">
    <location>
        <begin position="391"/>
        <end position="410"/>
    </location>
</feature>
<keyword evidence="6 17" id="KW-0728">SH3 domain</keyword>
<feature type="compositionally biased region" description="Basic and acidic residues" evidence="19">
    <location>
        <begin position="585"/>
        <end position="624"/>
    </location>
</feature>
<accession>A0A556TKT0</accession>
<evidence type="ECO:0000256" key="5">
    <source>
        <dbReference type="ARBA" id="ARBA00013824"/>
    </source>
</evidence>
<dbReference type="Gene3D" id="2.30.29.30">
    <property type="entry name" value="Pleckstrin-homology domain (PH domain)/Phosphotyrosine-binding domain (PTB)"/>
    <property type="match status" value="1"/>
</dbReference>
<feature type="compositionally biased region" description="Polar residues" evidence="19">
    <location>
        <begin position="798"/>
        <end position="813"/>
    </location>
</feature>
<dbReference type="GO" id="GO:0005525">
    <property type="term" value="F:GTP binding"/>
    <property type="evidence" value="ECO:0007669"/>
    <property type="project" value="UniProtKB-KW"/>
</dbReference>
<evidence type="ECO:0000256" key="13">
    <source>
        <dbReference type="ARBA" id="ARBA00022917"/>
    </source>
</evidence>
<dbReference type="PROSITE" id="PS51722">
    <property type="entry name" value="G_TR_2"/>
    <property type="match status" value="1"/>
</dbReference>
<dbReference type="CDD" id="cd11877">
    <property type="entry name" value="SH3_PIX"/>
    <property type="match status" value="1"/>
</dbReference>
<feature type="region of interest" description="Disordered" evidence="19">
    <location>
        <begin position="726"/>
        <end position="955"/>
    </location>
</feature>
<feature type="domain" description="BPL/LPL catalytic" evidence="24">
    <location>
        <begin position="63"/>
        <end position="249"/>
    </location>
</feature>
<dbReference type="Pfam" id="PF00009">
    <property type="entry name" value="GTP_EFTU"/>
    <property type="match status" value="1"/>
</dbReference>
<dbReference type="Pfam" id="PF16614">
    <property type="entry name" value="RhoGEF67_u2"/>
    <property type="match status" value="1"/>
</dbReference>
<feature type="compositionally biased region" description="Basic and acidic residues" evidence="19">
    <location>
        <begin position="855"/>
        <end position="866"/>
    </location>
</feature>
<feature type="compositionally biased region" description="Basic and acidic residues" evidence="19">
    <location>
        <begin position="830"/>
        <end position="840"/>
    </location>
</feature>
<evidence type="ECO:0000256" key="6">
    <source>
        <dbReference type="ARBA" id="ARBA00022443"/>
    </source>
</evidence>
<dbReference type="InterPro" id="IPR045864">
    <property type="entry name" value="aa-tRNA-synth_II/BPL/LPL"/>
</dbReference>
<evidence type="ECO:0000256" key="12">
    <source>
        <dbReference type="ARBA" id="ARBA00022801"/>
    </source>
</evidence>
<feature type="compositionally biased region" description="Basic and acidic residues" evidence="19">
    <location>
        <begin position="692"/>
        <end position="711"/>
    </location>
</feature>
<comment type="caution">
    <text evidence="25">The sequence shown here is derived from an EMBL/GenBank/DDBJ whole genome shotgun (WGS) entry which is preliminary data.</text>
</comment>
<dbReference type="InterPro" id="IPR032409">
    <property type="entry name" value="GEF6/7_CC"/>
</dbReference>
<dbReference type="SUPFAM" id="SSF52156">
    <property type="entry name" value="Initiation factor IF2/eIF5b, domain 3"/>
    <property type="match status" value="1"/>
</dbReference>
<dbReference type="Gene3D" id="2.40.30.10">
    <property type="entry name" value="Translation factors"/>
    <property type="match status" value="3"/>
</dbReference>
<dbReference type="NCBIfam" id="TIGR00231">
    <property type="entry name" value="small_GTP"/>
    <property type="match status" value="1"/>
</dbReference>
<dbReference type="CDD" id="cd01887">
    <property type="entry name" value="IF2_eIF5B"/>
    <property type="match status" value="1"/>
</dbReference>
<dbReference type="InterPro" id="IPR027417">
    <property type="entry name" value="P-loop_NTPase"/>
</dbReference>
<keyword evidence="18" id="KW-0175">Coiled coil</keyword>
<evidence type="ECO:0000256" key="19">
    <source>
        <dbReference type="SAM" id="MobiDB-lite"/>
    </source>
</evidence>
<feature type="domain" description="DH" evidence="22">
    <location>
        <begin position="1791"/>
        <end position="1971"/>
    </location>
</feature>